<comment type="pathway">
    <text evidence="2 10">Glycan metabolism; pectin degradation; 2-dehydro-3-deoxy-D-gluconate from pectin: step 2/5.</text>
</comment>
<keyword evidence="6 10" id="KW-0732">Signal</keyword>
<dbReference type="STRING" id="888268.A0A1E5VFQ0"/>
<dbReference type="GO" id="GO:0045490">
    <property type="term" value="P:pectin catabolic process"/>
    <property type="evidence" value="ECO:0007669"/>
    <property type="project" value="UniProtKB-UniPathway"/>
</dbReference>
<gene>
    <name evidence="13" type="ORF">BAE44_0015012</name>
</gene>
<feature type="domain" description="Pectate lyase" evidence="12">
    <location>
        <begin position="178"/>
        <end position="374"/>
    </location>
</feature>
<evidence type="ECO:0000256" key="6">
    <source>
        <dbReference type="ARBA" id="ARBA00022729"/>
    </source>
</evidence>
<proteinExistence type="inferred from homology"/>
<feature type="chain" id="PRO_5009028249" description="Pectate lyase" evidence="10">
    <location>
        <begin position="22"/>
        <end position="451"/>
    </location>
</feature>
<dbReference type="UniPathway" id="UPA00545">
    <property type="reaction ID" value="UER00824"/>
</dbReference>
<comment type="catalytic activity">
    <reaction evidence="1 10">
        <text>Eliminative cleavage of (1-&gt;4)-alpha-D-galacturonan to give oligosaccharides with 4-deoxy-alpha-D-galact-4-enuronosyl groups at their non-reducing ends.</text>
        <dbReference type="EC" id="4.2.2.2"/>
    </reaction>
</comment>
<evidence type="ECO:0000259" key="12">
    <source>
        <dbReference type="SMART" id="SM00656"/>
    </source>
</evidence>
<evidence type="ECO:0000256" key="10">
    <source>
        <dbReference type="RuleBase" id="RU361123"/>
    </source>
</evidence>
<dbReference type="AlphaFoldDB" id="A0A1E5VFQ0"/>
<evidence type="ECO:0000256" key="3">
    <source>
        <dbReference type="ARBA" id="ARBA00010980"/>
    </source>
</evidence>
<evidence type="ECO:0000256" key="11">
    <source>
        <dbReference type="SAM" id="MobiDB-lite"/>
    </source>
</evidence>
<dbReference type="InterPro" id="IPR007524">
    <property type="entry name" value="Pec_lyase_N"/>
</dbReference>
<feature type="signal peptide" evidence="10">
    <location>
        <begin position="1"/>
        <end position="21"/>
    </location>
</feature>
<dbReference type="GO" id="GO:0030570">
    <property type="term" value="F:pectate lyase activity"/>
    <property type="evidence" value="ECO:0007669"/>
    <property type="project" value="UniProtKB-EC"/>
</dbReference>
<evidence type="ECO:0000256" key="4">
    <source>
        <dbReference type="ARBA" id="ARBA00012272"/>
    </source>
</evidence>
<dbReference type="EMBL" id="LWDX02041081">
    <property type="protein sequence ID" value="OEL23968.1"/>
    <property type="molecule type" value="Genomic_DNA"/>
</dbReference>
<keyword evidence="14" id="KW-1185">Reference proteome</keyword>
<evidence type="ECO:0000313" key="14">
    <source>
        <dbReference type="Proteomes" id="UP000095767"/>
    </source>
</evidence>
<dbReference type="PANTHER" id="PTHR31683:SF69">
    <property type="entry name" value="PECTATE LYASE 7-RELATED"/>
    <property type="match status" value="1"/>
</dbReference>
<evidence type="ECO:0000313" key="13">
    <source>
        <dbReference type="EMBL" id="OEL23968.1"/>
    </source>
</evidence>
<dbReference type="InterPro" id="IPR011050">
    <property type="entry name" value="Pectin_lyase_fold/virulence"/>
</dbReference>
<dbReference type="OrthoDB" id="1637350at2759"/>
<evidence type="ECO:0000256" key="9">
    <source>
        <dbReference type="ARBA" id="ARBA00023239"/>
    </source>
</evidence>
<dbReference type="Pfam" id="PF04431">
    <property type="entry name" value="Pec_lyase_N"/>
    <property type="match status" value="1"/>
</dbReference>
<keyword evidence="7 10" id="KW-0106">Calcium</keyword>
<comment type="cofactor">
    <cofactor evidence="10">
        <name>Ca(2+)</name>
        <dbReference type="ChEBI" id="CHEBI:29108"/>
    </cofactor>
    <text evidence="10">Binds 1 Ca(2+) ion. Required for its activity.</text>
</comment>
<accession>A0A1E5VFQ0</accession>
<keyword evidence="8" id="KW-0325">Glycoprotein</keyword>
<comment type="similarity">
    <text evidence="3 10">Belongs to the polysaccharide lyase 1 family.</text>
</comment>
<dbReference type="InterPro" id="IPR002022">
    <property type="entry name" value="Pec_lyase"/>
</dbReference>
<keyword evidence="5 10" id="KW-0479">Metal-binding</keyword>
<evidence type="ECO:0000256" key="5">
    <source>
        <dbReference type="ARBA" id="ARBA00022723"/>
    </source>
</evidence>
<dbReference type="Pfam" id="PF00544">
    <property type="entry name" value="Pectate_lyase_4"/>
    <property type="match status" value="1"/>
</dbReference>
<dbReference type="SMART" id="SM00656">
    <property type="entry name" value="Amb_all"/>
    <property type="match status" value="1"/>
</dbReference>
<evidence type="ECO:0000256" key="7">
    <source>
        <dbReference type="ARBA" id="ARBA00022837"/>
    </source>
</evidence>
<dbReference type="PANTHER" id="PTHR31683">
    <property type="entry name" value="PECTATE LYASE 18-RELATED"/>
    <property type="match status" value="1"/>
</dbReference>
<evidence type="ECO:0000256" key="8">
    <source>
        <dbReference type="ARBA" id="ARBA00023180"/>
    </source>
</evidence>
<dbReference type="PRINTS" id="PR00807">
    <property type="entry name" value="AMBALLERGEN"/>
</dbReference>
<sequence>MAGSATLSMSILFCILATATAIITQTDVAIDEAYAHLVNLTGDQEHWAERTEAARSYNRAAYMSDPVANMDRFNDGVRRAMETTRARSLEGKFQQGQCAATNPIDQCWRCRGDWAKDRKRLATCAMGFGHKATGGLAGKIYVVTDPTDGPQNLVNPRVGTLRHAVVQDEPLWITFARDMVVVLSNELIVNSDKTIDGRGAQVHITGAQITLQHVNNVIVHGVHIHDARPHEGGVIRDSGRHSGVRGKSDGDGISVIGSSNVWIDHVSMHGCAGGLIDVVDGSTAVTISNGHFTKHDNVMLFGDSDDSPKDKIMQVTVAFNHFGKGLVQRMPRCRYGFFHVVNNDYTNWQTYAIGGSQDPTIISQGNRFRAGDDKNFKEVTKREDTPETEYKDWVWKSQGDLFLNGAFFNPSGGQNERQFDKLDLIQAKSGQFAESLTKFAGALNCRAGKEC</sequence>
<dbReference type="Proteomes" id="UP000095767">
    <property type="component" value="Unassembled WGS sequence"/>
</dbReference>
<dbReference type="InterPro" id="IPR018082">
    <property type="entry name" value="AmbAllergen"/>
</dbReference>
<dbReference type="GO" id="GO:0046872">
    <property type="term" value="F:metal ion binding"/>
    <property type="evidence" value="ECO:0007669"/>
    <property type="project" value="UniProtKB-KW"/>
</dbReference>
<dbReference type="InterPro" id="IPR045032">
    <property type="entry name" value="PEL"/>
</dbReference>
<reference evidence="13 14" key="1">
    <citation type="submission" date="2016-09" db="EMBL/GenBank/DDBJ databases">
        <title>The draft genome of Dichanthelium oligosanthes: A C3 panicoid grass species.</title>
        <authorList>
            <person name="Studer A.J."/>
            <person name="Schnable J.C."/>
            <person name="Brutnell T.P."/>
        </authorList>
    </citation>
    <scope>NUCLEOTIDE SEQUENCE [LARGE SCALE GENOMIC DNA]</scope>
    <source>
        <strain evidence="14">cv. Kellogg 1175</strain>
        <tissue evidence="13">Leaf</tissue>
    </source>
</reference>
<keyword evidence="9 10" id="KW-0456">Lyase</keyword>
<dbReference type="InterPro" id="IPR012334">
    <property type="entry name" value="Pectin_lyas_fold"/>
</dbReference>
<organism evidence="13 14">
    <name type="scientific">Dichanthelium oligosanthes</name>
    <dbReference type="NCBI Taxonomy" id="888268"/>
    <lineage>
        <taxon>Eukaryota</taxon>
        <taxon>Viridiplantae</taxon>
        <taxon>Streptophyta</taxon>
        <taxon>Embryophyta</taxon>
        <taxon>Tracheophyta</taxon>
        <taxon>Spermatophyta</taxon>
        <taxon>Magnoliopsida</taxon>
        <taxon>Liliopsida</taxon>
        <taxon>Poales</taxon>
        <taxon>Poaceae</taxon>
        <taxon>PACMAD clade</taxon>
        <taxon>Panicoideae</taxon>
        <taxon>Panicodae</taxon>
        <taxon>Paniceae</taxon>
        <taxon>Dichantheliinae</taxon>
        <taxon>Dichanthelium</taxon>
    </lineage>
</organism>
<feature type="region of interest" description="Disordered" evidence="11">
    <location>
        <begin position="229"/>
        <end position="249"/>
    </location>
</feature>
<dbReference type="EC" id="4.2.2.2" evidence="4 10"/>
<dbReference type="SUPFAM" id="SSF51126">
    <property type="entry name" value="Pectin lyase-like"/>
    <property type="match status" value="1"/>
</dbReference>
<protein>
    <recommendedName>
        <fullName evidence="4 10">Pectate lyase</fullName>
        <ecNumber evidence="4 10">4.2.2.2</ecNumber>
    </recommendedName>
</protein>
<name>A0A1E5VFQ0_9POAL</name>
<dbReference type="Gene3D" id="2.160.20.10">
    <property type="entry name" value="Single-stranded right-handed beta-helix, Pectin lyase-like"/>
    <property type="match status" value="1"/>
</dbReference>
<comment type="caution">
    <text evidence="13">The sequence shown here is derived from an EMBL/GenBank/DDBJ whole genome shotgun (WGS) entry which is preliminary data.</text>
</comment>
<evidence type="ECO:0000256" key="2">
    <source>
        <dbReference type="ARBA" id="ARBA00005220"/>
    </source>
</evidence>
<evidence type="ECO:0000256" key="1">
    <source>
        <dbReference type="ARBA" id="ARBA00000695"/>
    </source>
</evidence>